<sequence>MTLAAGLNLGIVDLHVIFLALAGWCSVLRSASLVAVLVTVCVAAVVVSMLRTVVMTIVAVTISVMSITQRQAVRTFVVKSNLYCGGHRFTTSVLQLFAGAGSKSTLEPRHLVAFGHVADLSANATELGNVLG</sequence>
<feature type="transmembrane region" description="Helical" evidence="1">
    <location>
        <begin position="34"/>
        <end position="67"/>
    </location>
</feature>
<dbReference type="EMBL" id="CAADRA010003286">
    <property type="protein sequence ID" value="VFT83728.1"/>
    <property type="molecule type" value="Genomic_DNA"/>
</dbReference>
<gene>
    <name evidence="3" type="primary">Aste57867_6762</name>
    <name evidence="2" type="ORF">As57867_006742</name>
    <name evidence="3" type="ORF">ASTE57867_6762</name>
</gene>
<keyword evidence="1" id="KW-0812">Transmembrane</keyword>
<reference evidence="3 4" key="1">
    <citation type="submission" date="2019-03" db="EMBL/GenBank/DDBJ databases">
        <authorList>
            <person name="Gaulin E."/>
            <person name="Dumas B."/>
        </authorList>
    </citation>
    <scope>NUCLEOTIDE SEQUENCE [LARGE SCALE GENOMIC DNA]</scope>
    <source>
        <strain evidence="3">CBS 568.67</strain>
    </source>
</reference>
<reference evidence="2" key="2">
    <citation type="submission" date="2019-06" db="EMBL/GenBank/DDBJ databases">
        <title>Genomics analysis of Aphanomyces spp. identifies a new class of oomycete effector associated with host adaptation.</title>
        <authorList>
            <person name="Gaulin E."/>
        </authorList>
    </citation>
    <scope>NUCLEOTIDE SEQUENCE</scope>
    <source>
        <strain evidence="2">CBS 578.67</strain>
    </source>
</reference>
<proteinExistence type="predicted"/>
<keyword evidence="4" id="KW-1185">Reference proteome</keyword>
<organism evidence="3 4">
    <name type="scientific">Aphanomyces stellatus</name>
    <dbReference type="NCBI Taxonomy" id="120398"/>
    <lineage>
        <taxon>Eukaryota</taxon>
        <taxon>Sar</taxon>
        <taxon>Stramenopiles</taxon>
        <taxon>Oomycota</taxon>
        <taxon>Saprolegniomycetes</taxon>
        <taxon>Saprolegniales</taxon>
        <taxon>Verrucalvaceae</taxon>
        <taxon>Aphanomyces</taxon>
    </lineage>
</organism>
<evidence type="ECO:0000313" key="2">
    <source>
        <dbReference type="EMBL" id="KAF0706406.1"/>
    </source>
</evidence>
<dbReference type="Proteomes" id="UP000332933">
    <property type="component" value="Unassembled WGS sequence"/>
</dbReference>
<name>A0A485KHX1_9STRA</name>
<evidence type="ECO:0000313" key="3">
    <source>
        <dbReference type="EMBL" id="VFT83728.1"/>
    </source>
</evidence>
<keyword evidence="1" id="KW-0472">Membrane</keyword>
<dbReference type="EMBL" id="VJMH01003274">
    <property type="protein sequence ID" value="KAF0706406.1"/>
    <property type="molecule type" value="Genomic_DNA"/>
</dbReference>
<keyword evidence="1" id="KW-1133">Transmembrane helix</keyword>
<protein>
    <submittedName>
        <fullName evidence="3">Aste57867_6762 protein</fullName>
    </submittedName>
</protein>
<feature type="transmembrane region" description="Helical" evidence="1">
    <location>
        <begin position="6"/>
        <end position="27"/>
    </location>
</feature>
<evidence type="ECO:0000313" key="4">
    <source>
        <dbReference type="Proteomes" id="UP000332933"/>
    </source>
</evidence>
<dbReference type="AlphaFoldDB" id="A0A485KHX1"/>
<accession>A0A485KHX1</accession>
<evidence type="ECO:0000256" key="1">
    <source>
        <dbReference type="SAM" id="Phobius"/>
    </source>
</evidence>